<evidence type="ECO:0000313" key="5">
    <source>
        <dbReference type="EMBL" id="PRQ28383.1"/>
    </source>
</evidence>
<dbReference type="Pfam" id="PF04885">
    <property type="entry name" value="Stig1"/>
    <property type="match status" value="1"/>
</dbReference>
<dbReference type="PANTHER" id="PTHR33227:SF21">
    <property type="entry name" value="F12F1.21 PROTEIN"/>
    <property type="match status" value="1"/>
</dbReference>
<name>A0A2P6Q2G4_ROSCH</name>
<feature type="compositionally biased region" description="Acidic residues" evidence="3">
    <location>
        <begin position="35"/>
        <end position="48"/>
    </location>
</feature>
<dbReference type="Gramene" id="PRQ28383">
    <property type="protein sequence ID" value="PRQ28383"/>
    <property type="gene ID" value="RchiOBHm_Chr5g0002451"/>
</dbReference>
<accession>A0A2P6Q2G4</accession>
<evidence type="ECO:0000256" key="2">
    <source>
        <dbReference type="ARBA" id="ARBA00022729"/>
    </source>
</evidence>
<feature type="signal peptide" evidence="4">
    <location>
        <begin position="1"/>
        <end position="23"/>
    </location>
</feature>
<gene>
    <name evidence="5" type="ORF">RchiOBHm_Chr5g0002451</name>
</gene>
<evidence type="ECO:0000256" key="1">
    <source>
        <dbReference type="ARBA" id="ARBA00006010"/>
    </source>
</evidence>
<dbReference type="OrthoDB" id="5421723at2759"/>
<comment type="similarity">
    <text evidence="1">Belongs to the STIG1 family.</text>
</comment>
<feature type="chain" id="PRO_5015184644" evidence="4">
    <location>
        <begin position="24"/>
        <end position="158"/>
    </location>
</feature>
<comment type="caution">
    <text evidence="5">The sequence shown here is derived from an EMBL/GenBank/DDBJ whole genome shotgun (WGS) entry which is preliminary data.</text>
</comment>
<feature type="region of interest" description="Disordered" evidence="3">
    <location>
        <begin position="30"/>
        <end position="58"/>
    </location>
</feature>
<protein>
    <submittedName>
        <fullName evidence="5">Putative stigma-specific protein Stig1</fullName>
    </submittedName>
</protein>
<sequence>MKGSIQVFFLLAMLMALAAITLSASTPEEGRDEWFSDEETDTPNEPSDDLPTTLSQPKTSLRGASRFLATRAVATTCDKNPKVCKAAGSAGRDCCKKKCVDLKTDRVNCGKCGKKCKYSEICCKGKCLNPMSDKKNCGSCNNKCKKGSSCVYGMCSYA</sequence>
<dbReference type="InterPro" id="IPR006969">
    <property type="entry name" value="Stig-like"/>
</dbReference>
<dbReference type="Proteomes" id="UP000238479">
    <property type="component" value="Chromosome 5"/>
</dbReference>
<keyword evidence="6" id="KW-1185">Reference proteome</keyword>
<organism evidence="5 6">
    <name type="scientific">Rosa chinensis</name>
    <name type="common">China rose</name>
    <dbReference type="NCBI Taxonomy" id="74649"/>
    <lineage>
        <taxon>Eukaryota</taxon>
        <taxon>Viridiplantae</taxon>
        <taxon>Streptophyta</taxon>
        <taxon>Embryophyta</taxon>
        <taxon>Tracheophyta</taxon>
        <taxon>Spermatophyta</taxon>
        <taxon>Magnoliopsida</taxon>
        <taxon>eudicotyledons</taxon>
        <taxon>Gunneridae</taxon>
        <taxon>Pentapetalae</taxon>
        <taxon>rosids</taxon>
        <taxon>fabids</taxon>
        <taxon>Rosales</taxon>
        <taxon>Rosaceae</taxon>
        <taxon>Rosoideae</taxon>
        <taxon>Rosoideae incertae sedis</taxon>
        <taxon>Rosa</taxon>
    </lineage>
</organism>
<dbReference type="OMA" id="KTIFIMA"/>
<reference evidence="5 6" key="1">
    <citation type="journal article" date="2018" name="Nat. Genet.">
        <title>The Rosa genome provides new insights in the design of modern roses.</title>
        <authorList>
            <person name="Bendahmane M."/>
        </authorList>
    </citation>
    <scope>NUCLEOTIDE SEQUENCE [LARGE SCALE GENOMIC DNA]</scope>
    <source>
        <strain evidence="6">cv. Old Blush</strain>
    </source>
</reference>
<evidence type="ECO:0000256" key="4">
    <source>
        <dbReference type="SAM" id="SignalP"/>
    </source>
</evidence>
<proteinExistence type="inferred from homology"/>
<dbReference type="EMBL" id="PDCK01000043">
    <property type="protein sequence ID" value="PRQ28383.1"/>
    <property type="molecule type" value="Genomic_DNA"/>
</dbReference>
<dbReference type="STRING" id="74649.A0A2P6Q2G4"/>
<keyword evidence="2 4" id="KW-0732">Signal</keyword>
<evidence type="ECO:0000313" key="6">
    <source>
        <dbReference type="Proteomes" id="UP000238479"/>
    </source>
</evidence>
<dbReference type="PANTHER" id="PTHR33227">
    <property type="entry name" value="STIGMA-SPECIFIC STIG1-LIKE PROTEIN 3"/>
    <property type="match status" value="1"/>
</dbReference>
<dbReference type="AlphaFoldDB" id="A0A2P6Q2G4"/>
<evidence type="ECO:0000256" key="3">
    <source>
        <dbReference type="SAM" id="MobiDB-lite"/>
    </source>
</evidence>